<name>A0AAV4DNX6_9GAST</name>
<evidence type="ECO:0000313" key="2">
    <source>
        <dbReference type="EMBL" id="GFO45816.1"/>
    </source>
</evidence>
<organism evidence="2 3">
    <name type="scientific">Plakobranchus ocellatus</name>
    <dbReference type="NCBI Taxonomy" id="259542"/>
    <lineage>
        <taxon>Eukaryota</taxon>
        <taxon>Metazoa</taxon>
        <taxon>Spiralia</taxon>
        <taxon>Lophotrochozoa</taxon>
        <taxon>Mollusca</taxon>
        <taxon>Gastropoda</taxon>
        <taxon>Heterobranchia</taxon>
        <taxon>Euthyneura</taxon>
        <taxon>Panpulmonata</taxon>
        <taxon>Sacoglossa</taxon>
        <taxon>Placobranchoidea</taxon>
        <taxon>Plakobranchidae</taxon>
        <taxon>Plakobranchus</taxon>
    </lineage>
</organism>
<protein>
    <submittedName>
        <fullName evidence="2">Uncharacterized protein</fullName>
    </submittedName>
</protein>
<evidence type="ECO:0000256" key="1">
    <source>
        <dbReference type="SAM" id="MobiDB-lite"/>
    </source>
</evidence>
<comment type="caution">
    <text evidence="2">The sequence shown here is derived from an EMBL/GenBank/DDBJ whole genome shotgun (WGS) entry which is preliminary data.</text>
</comment>
<keyword evidence="3" id="KW-1185">Reference proteome</keyword>
<evidence type="ECO:0000313" key="3">
    <source>
        <dbReference type="Proteomes" id="UP000735302"/>
    </source>
</evidence>
<dbReference type="EMBL" id="BLXT01008083">
    <property type="protein sequence ID" value="GFO45816.1"/>
    <property type="molecule type" value="Genomic_DNA"/>
</dbReference>
<feature type="region of interest" description="Disordered" evidence="1">
    <location>
        <begin position="9"/>
        <end position="29"/>
    </location>
</feature>
<proteinExistence type="predicted"/>
<reference evidence="2 3" key="1">
    <citation type="journal article" date="2021" name="Elife">
        <title>Chloroplast acquisition without the gene transfer in kleptoplastic sea slugs, Plakobranchus ocellatus.</title>
        <authorList>
            <person name="Maeda T."/>
            <person name="Takahashi S."/>
            <person name="Yoshida T."/>
            <person name="Shimamura S."/>
            <person name="Takaki Y."/>
            <person name="Nagai Y."/>
            <person name="Toyoda A."/>
            <person name="Suzuki Y."/>
            <person name="Arimoto A."/>
            <person name="Ishii H."/>
            <person name="Satoh N."/>
            <person name="Nishiyama T."/>
            <person name="Hasebe M."/>
            <person name="Maruyama T."/>
            <person name="Minagawa J."/>
            <person name="Obokata J."/>
            <person name="Shigenobu S."/>
        </authorList>
    </citation>
    <scope>NUCLEOTIDE SEQUENCE [LARGE SCALE GENOMIC DNA]</scope>
</reference>
<sequence>MYFRYQLLHFSGGNPPPESPDGDKHVNRGERLISDDTNSCTFQEEILHRSLLTEINTSREVKRLISDGKFLERQEDK</sequence>
<accession>A0AAV4DNX6</accession>
<dbReference type="Proteomes" id="UP000735302">
    <property type="component" value="Unassembled WGS sequence"/>
</dbReference>
<dbReference type="AlphaFoldDB" id="A0AAV4DNX6"/>
<gene>
    <name evidence="2" type="ORF">PoB_007232100</name>
</gene>